<dbReference type="PANTHER" id="PTHR19303:SF74">
    <property type="entry name" value="POGO TRANSPOSABLE ELEMENT WITH KRAB DOMAIN"/>
    <property type="match status" value="1"/>
</dbReference>
<dbReference type="InterPro" id="IPR006600">
    <property type="entry name" value="HTH_CenpB_DNA-bd_dom"/>
</dbReference>
<organism evidence="4 5">
    <name type="scientific">Meloidogyne floridensis</name>
    <dbReference type="NCBI Taxonomy" id="298350"/>
    <lineage>
        <taxon>Eukaryota</taxon>
        <taxon>Metazoa</taxon>
        <taxon>Ecdysozoa</taxon>
        <taxon>Nematoda</taxon>
        <taxon>Chromadorea</taxon>
        <taxon>Rhabditida</taxon>
        <taxon>Tylenchina</taxon>
        <taxon>Tylenchomorpha</taxon>
        <taxon>Tylenchoidea</taxon>
        <taxon>Meloidogynidae</taxon>
        <taxon>Meloidogyninae</taxon>
        <taxon>Meloidogyne</taxon>
    </lineage>
</organism>
<dbReference type="InterPro" id="IPR009057">
    <property type="entry name" value="Homeodomain-like_sf"/>
</dbReference>
<sequence>MESVEEIIELEASEEASELIEGRGKQYRNNDAITKLQAIEWSKMHSITSAAKKFKVDRKSIRDWLKNEKKLNQQINTSAKGQNRKRLDGGGRKVMYQNQESELADWVKEMRERKLLVSRRIIRNKAFEIFKNTDLKISNGWMTNFMRRNNFVLRCLTTTCQHPPENYIEAVAEFIVHVEKRRKEANFSEILAMDETAVWFDDPGGRCIESRGAKDVAVVTTGHEKMRITVCLSARSDGKKLTPYKGLDVLYEMRARSRASDRRTDQSRILNNEEADATNFGSNDVDLD</sequence>
<name>A0A915NI48_9BILA</name>
<evidence type="ECO:0000256" key="1">
    <source>
        <dbReference type="ARBA" id="ARBA00004123"/>
    </source>
</evidence>
<dbReference type="Gene3D" id="1.10.10.60">
    <property type="entry name" value="Homeodomain-like"/>
    <property type="match status" value="1"/>
</dbReference>
<accession>A0A915NI48</accession>
<feature type="domain" description="HTH CENPB-type" evidence="3">
    <location>
        <begin position="87"/>
        <end position="155"/>
    </location>
</feature>
<dbReference type="InterPro" id="IPR050863">
    <property type="entry name" value="CenT-Element_Derived"/>
</dbReference>
<dbReference type="PROSITE" id="PS51253">
    <property type="entry name" value="HTH_CENPB"/>
    <property type="match status" value="1"/>
</dbReference>
<dbReference type="Pfam" id="PF03221">
    <property type="entry name" value="HTH_Tnp_Tc5"/>
    <property type="match status" value="1"/>
</dbReference>
<dbReference type="PANTHER" id="PTHR19303">
    <property type="entry name" value="TRANSPOSON"/>
    <property type="match status" value="1"/>
</dbReference>
<dbReference type="GO" id="GO:0005634">
    <property type="term" value="C:nucleus"/>
    <property type="evidence" value="ECO:0007669"/>
    <property type="project" value="UniProtKB-SubCell"/>
</dbReference>
<evidence type="ECO:0000313" key="5">
    <source>
        <dbReference type="WBParaSite" id="scf7180000416876.g731"/>
    </source>
</evidence>
<keyword evidence="2" id="KW-0238">DNA-binding</keyword>
<dbReference type="AlphaFoldDB" id="A0A915NI48"/>
<evidence type="ECO:0000313" key="4">
    <source>
        <dbReference type="Proteomes" id="UP000887560"/>
    </source>
</evidence>
<comment type="subcellular location">
    <subcellularLocation>
        <location evidence="1">Nucleus</location>
    </subcellularLocation>
</comment>
<evidence type="ECO:0000259" key="3">
    <source>
        <dbReference type="PROSITE" id="PS51253"/>
    </source>
</evidence>
<dbReference type="Proteomes" id="UP000887560">
    <property type="component" value="Unplaced"/>
</dbReference>
<dbReference type="GO" id="GO:0003677">
    <property type="term" value="F:DNA binding"/>
    <property type="evidence" value="ECO:0007669"/>
    <property type="project" value="UniProtKB-KW"/>
</dbReference>
<protein>
    <submittedName>
        <fullName evidence="5">HTH CENPB-type domain-containing protein</fullName>
    </submittedName>
</protein>
<evidence type="ECO:0000256" key="2">
    <source>
        <dbReference type="ARBA" id="ARBA00023125"/>
    </source>
</evidence>
<dbReference type="WBParaSite" id="scf7180000416876.g731">
    <property type="protein sequence ID" value="scf7180000416876.g731"/>
    <property type="gene ID" value="scf7180000416876.g731"/>
</dbReference>
<proteinExistence type="predicted"/>
<dbReference type="SMART" id="SM00674">
    <property type="entry name" value="CENPB"/>
    <property type="match status" value="1"/>
</dbReference>
<reference evidence="5" key="1">
    <citation type="submission" date="2022-11" db="UniProtKB">
        <authorList>
            <consortium name="WormBaseParasite"/>
        </authorList>
    </citation>
    <scope>IDENTIFICATION</scope>
</reference>
<dbReference type="SUPFAM" id="SSF46689">
    <property type="entry name" value="Homeodomain-like"/>
    <property type="match status" value="1"/>
</dbReference>
<keyword evidence="4" id="KW-1185">Reference proteome</keyword>